<name>A0A9E2NMM5_9BACE</name>
<gene>
    <name evidence="1" type="ORF">H9791_01160</name>
</gene>
<reference evidence="1" key="2">
    <citation type="submission" date="2021-04" db="EMBL/GenBank/DDBJ databases">
        <authorList>
            <person name="Gilroy R."/>
        </authorList>
    </citation>
    <scope>NUCLEOTIDE SEQUENCE</scope>
    <source>
        <strain evidence="1">B3-3758</strain>
    </source>
</reference>
<proteinExistence type="predicted"/>
<sequence length="234" mass="25964">MSSGHHIIQLTSGSDRISATVGDEDVLGAECYVDGEPRYARIILHGRQKGSTTLTLTDEKTGVTQTAEVKVTDTYLAYDITFSNHPILETSIKPFLINNEARDCYFFIMDHMQGTLRPTPIAGSYEFRVQKEADGTLNPYLYLSYPTDDDGNLDDDAPATAHEFRIDLDNTPPVTLSVIEYALGVDWQGLADQAATTRDVVIVPYTLRLTVPDTDYVIEGRIDVTTQIPENVLK</sequence>
<accession>A0A9E2NMM5</accession>
<dbReference type="Proteomes" id="UP000824236">
    <property type="component" value="Unassembled WGS sequence"/>
</dbReference>
<evidence type="ECO:0000313" key="2">
    <source>
        <dbReference type="Proteomes" id="UP000824236"/>
    </source>
</evidence>
<comment type="caution">
    <text evidence="1">The sequence shown here is derived from an EMBL/GenBank/DDBJ whole genome shotgun (WGS) entry which is preliminary data.</text>
</comment>
<protein>
    <submittedName>
        <fullName evidence="1">Uncharacterized protein</fullName>
    </submittedName>
</protein>
<dbReference type="AlphaFoldDB" id="A0A9E2NMM5"/>
<evidence type="ECO:0000313" key="1">
    <source>
        <dbReference type="EMBL" id="MBU3813105.1"/>
    </source>
</evidence>
<dbReference type="EMBL" id="JAHLFO010000010">
    <property type="protein sequence ID" value="MBU3813105.1"/>
    <property type="molecule type" value="Genomic_DNA"/>
</dbReference>
<reference evidence="1" key="1">
    <citation type="journal article" date="2021" name="PeerJ">
        <title>Extensive microbial diversity within the chicken gut microbiome revealed by metagenomics and culture.</title>
        <authorList>
            <person name="Gilroy R."/>
            <person name="Ravi A."/>
            <person name="Getino M."/>
            <person name="Pursley I."/>
            <person name="Horton D.L."/>
            <person name="Alikhan N.F."/>
            <person name="Baker D."/>
            <person name="Gharbi K."/>
            <person name="Hall N."/>
            <person name="Watson M."/>
            <person name="Adriaenssens E.M."/>
            <person name="Foster-Nyarko E."/>
            <person name="Jarju S."/>
            <person name="Secka A."/>
            <person name="Antonio M."/>
            <person name="Oren A."/>
            <person name="Chaudhuri R.R."/>
            <person name="La Ragione R."/>
            <person name="Hildebrand F."/>
            <person name="Pallen M.J."/>
        </authorList>
    </citation>
    <scope>NUCLEOTIDE SEQUENCE</scope>
    <source>
        <strain evidence="1">B3-3758</strain>
    </source>
</reference>
<organism evidence="1 2">
    <name type="scientific">Candidatus Bacteroides intestinipullorum</name>
    <dbReference type="NCBI Taxonomy" id="2838471"/>
    <lineage>
        <taxon>Bacteria</taxon>
        <taxon>Pseudomonadati</taxon>
        <taxon>Bacteroidota</taxon>
        <taxon>Bacteroidia</taxon>
        <taxon>Bacteroidales</taxon>
        <taxon>Bacteroidaceae</taxon>
        <taxon>Bacteroides</taxon>
    </lineage>
</organism>